<dbReference type="Pfam" id="PF17963">
    <property type="entry name" value="Big_9"/>
    <property type="match status" value="1"/>
</dbReference>
<organism evidence="3 4">
    <name type="scientific">Billgrantia antri</name>
    <dbReference type="NCBI Taxonomy" id="2846777"/>
    <lineage>
        <taxon>Bacteria</taxon>
        <taxon>Pseudomonadati</taxon>
        <taxon>Pseudomonadota</taxon>
        <taxon>Gammaproteobacteria</taxon>
        <taxon>Oceanospirillales</taxon>
        <taxon>Halomonadaceae</taxon>
        <taxon>Billgrantia</taxon>
    </lineage>
</organism>
<dbReference type="InterPro" id="IPR019960">
    <property type="entry name" value="T1SS_VCA0849"/>
</dbReference>
<evidence type="ECO:0000256" key="1">
    <source>
        <dbReference type="ARBA" id="ARBA00022837"/>
    </source>
</evidence>
<dbReference type="InterPro" id="IPR013783">
    <property type="entry name" value="Ig-like_fold"/>
</dbReference>
<dbReference type="InterPro" id="IPR011049">
    <property type="entry name" value="Serralysin-like_metalloprot_C"/>
</dbReference>
<dbReference type="InterPro" id="IPR001343">
    <property type="entry name" value="Hemolysn_Ca-bd"/>
</dbReference>
<keyword evidence="4" id="KW-1185">Reference proteome</keyword>
<protein>
    <submittedName>
        <fullName evidence="3">Type I secretion C-terminal target domain-containing protein</fullName>
    </submittedName>
</protein>
<dbReference type="Gene3D" id="2.150.10.10">
    <property type="entry name" value="Serralysin-like metalloprotease, C-terminal"/>
    <property type="match status" value="1"/>
</dbReference>
<dbReference type="Proteomes" id="UP000769617">
    <property type="component" value="Unassembled WGS sequence"/>
</dbReference>
<reference evidence="3 4" key="1">
    <citation type="submission" date="2021-07" db="EMBL/GenBank/DDBJ databases">
        <authorList>
            <person name="So Y."/>
        </authorList>
    </citation>
    <scope>NUCLEOTIDE SEQUENCE [LARGE SCALE GENOMIC DNA]</scope>
    <source>
        <strain evidence="3 4">Y3S6</strain>
    </source>
</reference>
<dbReference type="Gene3D" id="2.60.40.2810">
    <property type="match status" value="1"/>
</dbReference>
<dbReference type="InterPro" id="IPR040853">
    <property type="entry name" value="RapA2_cadherin-like"/>
</dbReference>
<dbReference type="Pfam" id="PF17803">
    <property type="entry name" value="Cadherin_4"/>
    <property type="match status" value="1"/>
</dbReference>
<dbReference type="NCBIfam" id="TIGR01965">
    <property type="entry name" value="VCBS_repeat"/>
    <property type="match status" value="1"/>
</dbReference>
<dbReference type="InterPro" id="IPR010221">
    <property type="entry name" value="VCBS_dom"/>
</dbReference>
<evidence type="ECO:0000259" key="2">
    <source>
        <dbReference type="Pfam" id="PF17803"/>
    </source>
</evidence>
<comment type="caution">
    <text evidence="3">The sequence shown here is derived from an EMBL/GenBank/DDBJ whole genome shotgun (WGS) entry which is preliminary data.</text>
</comment>
<dbReference type="RefSeq" id="WP_219791599.1">
    <property type="nucleotide sequence ID" value="NZ_JAHYCA010000003.1"/>
</dbReference>
<dbReference type="Pfam" id="PF00353">
    <property type="entry name" value="HemolysinCabind"/>
    <property type="match status" value="1"/>
</dbReference>
<dbReference type="NCBIfam" id="TIGR03661">
    <property type="entry name" value="T1SS_VCA0849"/>
    <property type="match status" value="1"/>
</dbReference>
<dbReference type="EMBL" id="JAHYCA010000003">
    <property type="protein sequence ID" value="MBW6391340.1"/>
    <property type="molecule type" value="Genomic_DNA"/>
</dbReference>
<sequence length="1150" mass="116799">MGADQPVDASDFAALDEDLQALLSALDDESIDLLDVLDATAAGAGPGGGADGGHSFVRLARIAENVDPLAFNFGLNDLGGPPDEQGGAFLLTQAEEVEEPQEPQEPVGIPPTAGRFDATLLDIETLNEPGSVASGVLPFTFGSGSGGSVSFTAMDGVTEQVGGETLAFSWNAGTNTLQAASEARGVTIFSIQINPTTGAFTVTQVNSLLHAEGMGEALAGLVYTVSSSSGSANGPLQLTIVDDNPLASDDTANTGEDTPITVNVMGNDTAGADGATLTAASLRNPSHGTLSFAANGQVTFTPAPGFEGDAVIDYTITITDTDGDIASATLTVTVVPDSEPTISVNADSDSVAEAGLPGGSAAGDDSHVTSGTFVIDTGNDGLASLVINGVNVTAGGTVTDSHGSLVVTPGAGGSYSWTYTLSGPTSGDATSDSFSLVVTDSDGSTTSDSLTVSIVDDVPQASNDPGGTVTEDAAQNVLSGNVLSNDSFGADGSAGSSAGVTWNASAAQLTDIGQYGTLVLNSDGSWSFTLDNSLAAVQALNADDLLNFELGYTITDADGDTSSATLSISIRGADDSAQVIVNASGADSTVHEAGLTSVANTSETATGSFQVSASDGIASVTVGGQSFTLAQLQGFTASSPSGAIVTSMGTLLLTGYTGTAIAGTVSYTYTLSEAQVHGAPGSSTDGSLTDSVALSVSGVGGSTAEATLTVDVIDDTPSLTSLNLAIGNVAGAYDGVYEFDVGADSQGFLDSFGESSLIWSGMPAGYELIITGTSLTSITYTAQSGSFEFFHLTLNADATYSFELVSPAPVVETEIESLLSAFDPDGFYKEGGKDAYLFSADVFDGKFELAVEAFSNGGRANVSLSSTDLGVHSNVVQGNKNDMLRFDVRPVGDAGVIGISSFVFSVSGTGGTRAGDQAKLTVYDEDGSSQVYTATLATADGEFVFNIDPTLNLDYMELRPAGNNSFKIDGLSTSYVTQIYPDDYQLDFELTGSDADGDLATAAFTVSVKTTEDGTYEITGTDSDDVVHGTEGDDILIGGDGDDVFLWSLGDQGGEGTPAVDTIKDFGIGEDVLDLADLLQSESVETIDSFIVAAQQGSDTVLYINHEGGINVDGSNATQVIVLENYNMGEVSSADFLQEMLESGQLQIDQ</sequence>
<keyword evidence="1" id="KW-0106">Calcium</keyword>
<evidence type="ECO:0000313" key="4">
    <source>
        <dbReference type="Proteomes" id="UP000769617"/>
    </source>
</evidence>
<gene>
    <name evidence="3" type="ORF">KPL81_09230</name>
</gene>
<evidence type="ECO:0000313" key="3">
    <source>
        <dbReference type="EMBL" id="MBW6391340.1"/>
    </source>
</evidence>
<name>A0ABS6ZQN5_9GAMM</name>
<accession>A0ABS6ZQN5</accession>
<feature type="domain" description="RapA2 cadherin-like" evidence="2">
    <location>
        <begin position="449"/>
        <end position="528"/>
    </location>
</feature>
<proteinExistence type="predicted"/>
<dbReference type="SUPFAM" id="SSF51120">
    <property type="entry name" value="beta-Roll"/>
    <property type="match status" value="1"/>
</dbReference>
<dbReference type="Gene3D" id="2.60.40.10">
    <property type="entry name" value="Immunoglobulins"/>
    <property type="match status" value="1"/>
</dbReference>